<dbReference type="Proteomes" id="UP001596087">
    <property type="component" value="Unassembled WGS sequence"/>
</dbReference>
<keyword evidence="3" id="KW-1185">Reference proteome</keyword>
<protein>
    <submittedName>
        <fullName evidence="2">Uncharacterized protein</fullName>
    </submittedName>
</protein>
<accession>A0ABW0BD80</accession>
<dbReference type="EMBL" id="JBHSKD010000002">
    <property type="protein sequence ID" value="MFC5175259.1"/>
    <property type="molecule type" value="Genomic_DNA"/>
</dbReference>
<comment type="caution">
    <text evidence="2">The sequence shown here is derived from an EMBL/GenBank/DDBJ whole genome shotgun (WGS) entry which is preliminary data.</text>
</comment>
<organism evidence="2 3">
    <name type="scientific">Nocardioides taihuensis</name>
    <dbReference type="NCBI Taxonomy" id="1835606"/>
    <lineage>
        <taxon>Bacteria</taxon>
        <taxon>Bacillati</taxon>
        <taxon>Actinomycetota</taxon>
        <taxon>Actinomycetes</taxon>
        <taxon>Propionibacteriales</taxon>
        <taxon>Nocardioidaceae</taxon>
        <taxon>Nocardioides</taxon>
    </lineage>
</organism>
<evidence type="ECO:0000313" key="3">
    <source>
        <dbReference type="Proteomes" id="UP001596087"/>
    </source>
</evidence>
<reference evidence="3" key="1">
    <citation type="journal article" date="2019" name="Int. J. Syst. Evol. Microbiol.">
        <title>The Global Catalogue of Microorganisms (GCM) 10K type strain sequencing project: providing services to taxonomists for standard genome sequencing and annotation.</title>
        <authorList>
            <consortium name="The Broad Institute Genomics Platform"/>
            <consortium name="The Broad Institute Genome Sequencing Center for Infectious Disease"/>
            <person name="Wu L."/>
            <person name="Ma J."/>
        </authorList>
    </citation>
    <scope>NUCLEOTIDE SEQUENCE [LARGE SCALE GENOMIC DNA]</scope>
    <source>
        <strain evidence="3">DFY41</strain>
    </source>
</reference>
<gene>
    <name evidence="2" type="ORF">ACFPGP_01165</name>
</gene>
<sequence length="107" mass="11898">MSAARFEPPTLPATPWAEAPHRTARRVPRRSVEGVLARVLRDAMTDDWNPVVGAHRAVLHVQGDEELLRRAHWRLVDTPGERLPLVRARAVASLKLAIGSLEDSPET</sequence>
<proteinExistence type="predicted"/>
<name>A0ABW0BD80_9ACTN</name>
<feature type="region of interest" description="Disordered" evidence="1">
    <location>
        <begin position="1"/>
        <end position="28"/>
    </location>
</feature>
<evidence type="ECO:0000256" key="1">
    <source>
        <dbReference type="SAM" id="MobiDB-lite"/>
    </source>
</evidence>
<evidence type="ECO:0000313" key="2">
    <source>
        <dbReference type="EMBL" id="MFC5175259.1"/>
    </source>
</evidence>
<dbReference type="RefSeq" id="WP_378585737.1">
    <property type="nucleotide sequence ID" value="NZ_JBHSKD010000002.1"/>
</dbReference>